<proteinExistence type="predicted"/>
<feature type="region of interest" description="Disordered" evidence="1">
    <location>
        <begin position="164"/>
        <end position="189"/>
    </location>
</feature>
<reference evidence="2" key="2">
    <citation type="journal article" date="2017" name="J. Med. Entomol.">
        <title>Transcriptome Analysis of the Triatoma infestans (Hemiptera: Reduviidae) Integument.</title>
        <authorList>
            <person name="Calderon-Fernandez G.M."/>
            <person name="Moriconi D.E."/>
            <person name="Dulbecco A.B."/>
            <person name="Juarez M.P."/>
        </authorList>
    </citation>
    <scope>NUCLEOTIDE SEQUENCE</scope>
    <source>
        <strain evidence="2">Int1</strain>
        <tissue evidence="2">Integument</tissue>
    </source>
</reference>
<sequence length="189" mass="22014">MVQVRSKCTKDNKLNQSRSIGFTPFELMIGTKMRGPEDIKLCELLNEEALRAYNDERSNIREKAKQQILKVQTENRRTYNRRHRQPMSYYLGDLVAVRRTQRGPGLKLRAKFLGPYKIIKVKLKDTYDVEAVGLHEGPRRTTVCAEYIKPWFPDLSLEGERKEEWPNCGNRKVPHHQEPSSGGVDRESE</sequence>
<evidence type="ECO:0000256" key="1">
    <source>
        <dbReference type="SAM" id="MobiDB-lite"/>
    </source>
</evidence>
<organism evidence="2">
    <name type="scientific">Triatoma infestans</name>
    <name type="common">Assassin bug</name>
    <dbReference type="NCBI Taxonomy" id="30076"/>
    <lineage>
        <taxon>Eukaryota</taxon>
        <taxon>Metazoa</taxon>
        <taxon>Ecdysozoa</taxon>
        <taxon>Arthropoda</taxon>
        <taxon>Hexapoda</taxon>
        <taxon>Insecta</taxon>
        <taxon>Pterygota</taxon>
        <taxon>Neoptera</taxon>
        <taxon>Paraneoptera</taxon>
        <taxon>Hemiptera</taxon>
        <taxon>Heteroptera</taxon>
        <taxon>Panheteroptera</taxon>
        <taxon>Cimicomorpha</taxon>
        <taxon>Reduviidae</taxon>
        <taxon>Triatominae</taxon>
        <taxon>Triatoma</taxon>
    </lineage>
</organism>
<evidence type="ECO:0000313" key="2">
    <source>
        <dbReference type="EMBL" id="JAS02560.1"/>
    </source>
</evidence>
<accession>A0A171AWE4</accession>
<name>A0A171AWE4_TRIIF</name>
<protein>
    <submittedName>
        <fullName evidence="2">Blastopia polyprotein</fullName>
    </submittedName>
</protein>
<dbReference type="AlphaFoldDB" id="A0A171AWE4"/>
<reference evidence="2" key="1">
    <citation type="submission" date="2016-04" db="EMBL/GenBank/DDBJ databases">
        <authorList>
            <person name="Calderon-Fernandez G.M.Sr."/>
        </authorList>
    </citation>
    <scope>NUCLEOTIDE SEQUENCE</scope>
    <source>
        <strain evidence="2">Int1</strain>
        <tissue evidence="2">Integument</tissue>
    </source>
</reference>
<dbReference type="EMBL" id="GEMB01000570">
    <property type="protein sequence ID" value="JAS02560.1"/>
    <property type="molecule type" value="Transcribed_RNA"/>
</dbReference>